<reference evidence="1 2" key="1">
    <citation type="submission" date="2022-06" db="EMBL/GenBank/DDBJ databases">
        <title>Mesorhizobium sp. strain RP14 Genome sequencing and assembly.</title>
        <authorList>
            <person name="Kim I."/>
        </authorList>
    </citation>
    <scope>NUCLEOTIDE SEQUENCE [LARGE SCALE GENOMIC DNA]</scope>
    <source>
        <strain evidence="2">RP14(2022)</strain>
    </source>
</reference>
<evidence type="ECO:0000313" key="2">
    <source>
        <dbReference type="Proteomes" id="UP001205906"/>
    </source>
</evidence>
<keyword evidence="2" id="KW-1185">Reference proteome</keyword>
<accession>A0ABT1C0Y3</accession>
<dbReference type="RefSeq" id="WP_252815118.1">
    <property type="nucleotide sequence ID" value="NZ_JAMXQS010000001.1"/>
</dbReference>
<proteinExistence type="predicted"/>
<gene>
    <name evidence="1" type="ORF">NGM99_00645</name>
</gene>
<comment type="caution">
    <text evidence="1">The sequence shown here is derived from an EMBL/GenBank/DDBJ whole genome shotgun (WGS) entry which is preliminary data.</text>
</comment>
<organism evidence="1 2">
    <name type="scientific">Mesorhizobium liriopis</name>
    <dbReference type="NCBI Taxonomy" id="2953882"/>
    <lineage>
        <taxon>Bacteria</taxon>
        <taxon>Pseudomonadati</taxon>
        <taxon>Pseudomonadota</taxon>
        <taxon>Alphaproteobacteria</taxon>
        <taxon>Hyphomicrobiales</taxon>
        <taxon>Phyllobacteriaceae</taxon>
        <taxon>Mesorhizobium</taxon>
    </lineage>
</organism>
<dbReference type="EMBL" id="JAMXQS010000001">
    <property type="protein sequence ID" value="MCO6048298.1"/>
    <property type="molecule type" value="Genomic_DNA"/>
</dbReference>
<dbReference type="Proteomes" id="UP001205906">
    <property type="component" value="Unassembled WGS sequence"/>
</dbReference>
<evidence type="ECO:0008006" key="3">
    <source>
        <dbReference type="Google" id="ProtNLM"/>
    </source>
</evidence>
<protein>
    <recommendedName>
        <fullName evidence="3">DUF1902 domain-containing protein</fullName>
    </recommendedName>
</protein>
<name>A0ABT1C0Y3_9HYPH</name>
<sequence length="70" mass="7732">MSIRFLMRVEVDDVGAEFTAEAAPGLPVIRADRFVDRERLEAMAIEAAAQVADELERQLAARSPTISDRS</sequence>
<evidence type="ECO:0000313" key="1">
    <source>
        <dbReference type="EMBL" id="MCO6048298.1"/>
    </source>
</evidence>